<dbReference type="GO" id="GO:0004930">
    <property type="term" value="F:G protein-coupled receptor activity"/>
    <property type="evidence" value="ECO:0007669"/>
    <property type="project" value="InterPro"/>
</dbReference>
<keyword evidence="4 5" id="KW-0472">Membrane</keyword>
<reference evidence="8" key="1">
    <citation type="submission" date="2017-01" db="EMBL/GenBank/DDBJ databases">
        <title>Comparative genomics of anhydrobiosis in the tardigrade Hypsibius dujardini.</title>
        <authorList>
            <person name="Yoshida Y."/>
            <person name="Koutsovoulos G."/>
            <person name="Laetsch D."/>
            <person name="Stevens L."/>
            <person name="Kumar S."/>
            <person name="Horikawa D."/>
            <person name="Ishino K."/>
            <person name="Komine S."/>
            <person name="Tomita M."/>
            <person name="Blaxter M."/>
            <person name="Arakawa K."/>
        </authorList>
    </citation>
    <scope>NUCLEOTIDE SEQUENCE [LARGE SCALE GENOMIC DNA]</scope>
    <source>
        <strain evidence="8">Z151</strain>
    </source>
</reference>
<evidence type="ECO:0000313" key="7">
    <source>
        <dbReference type="EMBL" id="OWA51914.1"/>
    </source>
</evidence>
<accession>A0A9X6NEP4</accession>
<dbReference type="PROSITE" id="PS50262">
    <property type="entry name" value="G_PROTEIN_RECEP_F1_2"/>
    <property type="match status" value="1"/>
</dbReference>
<feature type="transmembrane region" description="Helical" evidence="5">
    <location>
        <begin position="78"/>
        <end position="95"/>
    </location>
</feature>
<organism evidence="7 8">
    <name type="scientific">Hypsibius exemplaris</name>
    <name type="common">Freshwater tardigrade</name>
    <dbReference type="NCBI Taxonomy" id="2072580"/>
    <lineage>
        <taxon>Eukaryota</taxon>
        <taxon>Metazoa</taxon>
        <taxon>Ecdysozoa</taxon>
        <taxon>Tardigrada</taxon>
        <taxon>Eutardigrada</taxon>
        <taxon>Parachela</taxon>
        <taxon>Hypsibioidea</taxon>
        <taxon>Hypsibiidae</taxon>
        <taxon>Hypsibius</taxon>
    </lineage>
</organism>
<protein>
    <recommendedName>
        <fullName evidence="6">G-protein coupled receptors family 1 profile domain-containing protein</fullName>
    </recommendedName>
</protein>
<dbReference type="GO" id="GO:0016020">
    <property type="term" value="C:membrane"/>
    <property type="evidence" value="ECO:0007669"/>
    <property type="project" value="UniProtKB-SubCell"/>
</dbReference>
<dbReference type="AlphaFoldDB" id="A0A9X6NEP4"/>
<evidence type="ECO:0000256" key="4">
    <source>
        <dbReference type="ARBA" id="ARBA00023136"/>
    </source>
</evidence>
<dbReference type="OrthoDB" id="9370401at2759"/>
<dbReference type="EMBL" id="MTYJ01000243">
    <property type="protein sequence ID" value="OWA51914.1"/>
    <property type="molecule type" value="Genomic_DNA"/>
</dbReference>
<feature type="transmembrane region" description="Helical" evidence="5">
    <location>
        <begin position="161"/>
        <end position="185"/>
    </location>
</feature>
<gene>
    <name evidence="7" type="ORF">BV898_16374</name>
</gene>
<proteinExistence type="predicted"/>
<comment type="caution">
    <text evidence="7">The sequence shown here is derived from an EMBL/GenBank/DDBJ whole genome shotgun (WGS) entry which is preliminary data.</text>
</comment>
<evidence type="ECO:0000256" key="5">
    <source>
        <dbReference type="SAM" id="Phobius"/>
    </source>
</evidence>
<keyword evidence="8" id="KW-1185">Reference proteome</keyword>
<feature type="transmembrane region" description="Helical" evidence="5">
    <location>
        <begin position="121"/>
        <end position="141"/>
    </location>
</feature>
<evidence type="ECO:0000256" key="1">
    <source>
        <dbReference type="ARBA" id="ARBA00004370"/>
    </source>
</evidence>
<feature type="transmembrane region" description="Helical" evidence="5">
    <location>
        <begin position="45"/>
        <end position="66"/>
    </location>
</feature>
<dbReference type="SUPFAM" id="SSF81321">
    <property type="entry name" value="Family A G protein-coupled receptor-like"/>
    <property type="match status" value="1"/>
</dbReference>
<dbReference type="InterPro" id="IPR017452">
    <property type="entry name" value="GPCR_Rhodpsn_7TM"/>
</dbReference>
<sequence length="230" mass="25990">MTATYAGAFHNISKFCICRNASNPCNSRYDATVAILHLFSYKRTFSLIFMICIAISGVTLNGIGVIDFSRSRVPNTPLNFNIVHLFSLNIVLLLTQQAMNAINVFHPEHAPWMSGNRICDLYMFCSIILNVLIMNFHRLLALTRTWTIMHPLSYCSHNTSALPLQLLTGMWIYVLLVTLPLRLMDVFTYRKPMQTYGCIFNSAAQLAYKTVIVLVISTLPVVVVWMASSL</sequence>
<keyword evidence="3 5" id="KW-1133">Transmembrane helix</keyword>
<evidence type="ECO:0000259" key="6">
    <source>
        <dbReference type="PROSITE" id="PS50262"/>
    </source>
</evidence>
<feature type="domain" description="G-protein coupled receptors family 1 profile" evidence="6">
    <location>
        <begin position="60"/>
        <end position="230"/>
    </location>
</feature>
<feature type="transmembrane region" description="Helical" evidence="5">
    <location>
        <begin position="206"/>
        <end position="227"/>
    </location>
</feature>
<comment type="subcellular location">
    <subcellularLocation>
        <location evidence="1">Membrane</location>
    </subcellularLocation>
</comment>
<dbReference type="InterPro" id="IPR000276">
    <property type="entry name" value="GPCR_Rhodpsn"/>
</dbReference>
<evidence type="ECO:0000313" key="8">
    <source>
        <dbReference type="Proteomes" id="UP000192578"/>
    </source>
</evidence>
<evidence type="ECO:0000256" key="3">
    <source>
        <dbReference type="ARBA" id="ARBA00022989"/>
    </source>
</evidence>
<name>A0A9X6NEP4_HYPEX</name>
<dbReference type="Gene3D" id="1.20.1070.10">
    <property type="entry name" value="Rhodopsin 7-helix transmembrane proteins"/>
    <property type="match status" value="1"/>
</dbReference>
<evidence type="ECO:0000256" key="2">
    <source>
        <dbReference type="ARBA" id="ARBA00022692"/>
    </source>
</evidence>
<dbReference type="Pfam" id="PF00001">
    <property type="entry name" value="7tm_1"/>
    <property type="match status" value="1"/>
</dbReference>
<dbReference type="Proteomes" id="UP000192578">
    <property type="component" value="Unassembled WGS sequence"/>
</dbReference>
<keyword evidence="2 5" id="KW-0812">Transmembrane</keyword>